<reference evidence="3 4" key="1">
    <citation type="submission" date="2017-04" db="EMBL/GenBank/DDBJ databases">
        <title>Complete genome sequence of the Campylobacter cuniculorum type strain LMG24588.</title>
        <authorList>
            <person name="Miller W.G."/>
            <person name="Yee E."/>
            <person name="Revez J."/>
            <person name="Bono J.L."/>
            <person name="Rossi M."/>
        </authorList>
    </citation>
    <scope>NUCLEOTIDE SEQUENCE [LARGE SCALE GENOMIC DNA]</scope>
    <source>
        <strain evidence="3 4">LMG 24588</strain>
    </source>
</reference>
<dbReference type="PANTHER" id="PTHR21485">
    <property type="entry name" value="HAD SUPERFAMILY MEMBERS CMAS AND KDSC"/>
    <property type="match status" value="1"/>
</dbReference>
<dbReference type="KEGG" id="ccun:CCUN_0621"/>
<dbReference type="EMBL" id="CP020867">
    <property type="protein sequence ID" value="ARJ56252.1"/>
    <property type="molecule type" value="Genomic_DNA"/>
</dbReference>
<protein>
    <recommendedName>
        <fullName evidence="2">Pseudaminic acid cytidylyltransferase</fullName>
        <ecNumber evidence="2">2.7.7.81</ecNumber>
    </recommendedName>
</protein>
<dbReference type="RefSeq" id="WP_027306294.1">
    <property type="nucleotide sequence ID" value="NZ_CP020867.1"/>
</dbReference>
<dbReference type="CDD" id="cd02513">
    <property type="entry name" value="CMP-NeuAc_Synthase"/>
    <property type="match status" value="1"/>
</dbReference>
<dbReference type="EC" id="2.7.7.81" evidence="2"/>
<dbReference type="OrthoDB" id="9805604at2"/>
<dbReference type="InterPro" id="IPR020039">
    <property type="entry name" value="PseF"/>
</dbReference>
<evidence type="ECO:0000256" key="1">
    <source>
        <dbReference type="ARBA" id="ARBA00010726"/>
    </source>
</evidence>
<evidence type="ECO:0000256" key="2">
    <source>
        <dbReference type="NCBIfam" id="TIGR03584"/>
    </source>
</evidence>
<dbReference type="GO" id="GO:0008781">
    <property type="term" value="F:N-acylneuraminate cytidylyltransferase activity"/>
    <property type="evidence" value="ECO:0007669"/>
    <property type="project" value="TreeGrafter"/>
</dbReference>
<evidence type="ECO:0000313" key="4">
    <source>
        <dbReference type="Proteomes" id="UP000192902"/>
    </source>
</evidence>
<dbReference type="Proteomes" id="UP000192902">
    <property type="component" value="Chromosome"/>
</dbReference>
<comment type="similarity">
    <text evidence="1">Belongs to the CMP-NeuNAc synthase family.</text>
</comment>
<name>A0A1W6BVY5_9BACT</name>
<dbReference type="InterPro" id="IPR029044">
    <property type="entry name" value="Nucleotide-diphossugar_trans"/>
</dbReference>
<keyword evidence="3" id="KW-0808">Transferase</keyword>
<dbReference type="AlphaFoldDB" id="A0A1W6BVY5"/>
<dbReference type="InterPro" id="IPR050793">
    <property type="entry name" value="CMP-NeuNAc_synthase"/>
</dbReference>
<accession>A0A1W6BVY5</accession>
<dbReference type="eggNOG" id="COG1083">
    <property type="taxonomic scope" value="Bacteria"/>
</dbReference>
<dbReference type="SUPFAM" id="SSF53448">
    <property type="entry name" value="Nucleotide-diphospho-sugar transferases"/>
    <property type="match status" value="1"/>
</dbReference>
<dbReference type="InterPro" id="IPR003329">
    <property type="entry name" value="Cytidylyl_trans"/>
</dbReference>
<organism evidence="3 4">
    <name type="scientific">Campylobacter cuniculorum DSM 23162 = LMG 24588</name>
    <dbReference type="NCBI Taxonomy" id="1121267"/>
    <lineage>
        <taxon>Bacteria</taxon>
        <taxon>Pseudomonadati</taxon>
        <taxon>Campylobacterota</taxon>
        <taxon>Epsilonproteobacteria</taxon>
        <taxon>Campylobacterales</taxon>
        <taxon>Campylobacteraceae</taxon>
        <taxon>Campylobacter</taxon>
    </lineage>
</organism>
<dbReference type="Gene3D" id="3.90.550.10">
    <property type="entry name" value="Spore Coat Polysaccharide Biosynthesis Protein SpsA, Chain A"/>
    <property type="match status" value="1"/>
</dbReference>
<dbReference type="NCBIfam" id="TIGR03584">
    <property type="entry name" value="PseF"/>
    <property type="match status" value="1"/>
</dbReference>
<evidence type="ECO:0000313" key="3">
    <source>
        <dbReference type="EMBL" id="ARJ56252.1"/>
    </source>
</evidence>
<dbReference type="PANTHER" id="PTHR21485:SF6">
    <property type="entry name" value="N-ACYLNEURAMINATE CYTIDYLYLTRANSFERASE-RELATED"/>
    <property type="match status" value="1"/>
</dbReference>
<keyword evidence="3" id="KW-0548">Nucleotidyltransferase</keyword>
<dbReference type="Pfam" id="PF02348">
    <property type="entry name" value="CTP_transf_3"/>
    <property type="match status" value="1"/>
</dbReference>
<proteinExistence type="inferred from homology"/>
<sequence length="230" mass="26410">MKNLCIIPARGGSKRIPHKNIVDFCGKPLIAYSIENALNSNVFDEVIVSSDDEKIIEISLKYGAKAPFVRAKELSNDYASSTSVIKDAVFRLEKLGQNYENVCCLYATAPLIDAQILKKAYEKFIASEMKFLFAASEFEYPIQRAFYLENERVKMFDESKYFSRSQDLIRAYHDAGAFYFGKTKAWLEEDFMFKPYSSVFLLPKNLVCDIDTPQDLEFAKILFKINTKEI</sequence>
<dbReference type="STRING" id="1121267.CCUN_0621"/>
<gene>
    <name evidence="3" type="primary">pseF</name>
    <name evidence="3" type="ORF">CCUN_0621</name>
</gene>